<organism evidence="1 2">
    <name type="scientific">Puia dinghuensis</name>
    <dbReference type="NCBI Taxonomy" id="1792502"/>
    <lineage>
        <taxon>Bacteria</taxon>
        <taxon>Pseudomonadati</taxon>
        <taxon>Bacteroidota</taxon>
        <taxon>Chitinophagia</taxon>
        <taxon>Chitinophagales</taxon>
        <taxon>Chitinophagaceae</taxon>
        <taxon>Puia</taxon>
    </lineage>
</organism>
<accession>A0A8J2U9X4</accession>
<proteinExistence type="predicted"/>
<dbReference type="AlphaFoldDB" id="A0A8J2U9X4"/>
<keyword evidence="2" id="KW-1185">Reference proteome</keyword>
<comment type="caution">
    <text evidence="1">The sequence shown here is derived from an EMBL/GenBank/DDBJ whole genome shotgun (WGS) entry which is preliminary data.</text>
</comment>
<gene>
    <name evidence="1" type="ORF">GCM10011511_09590</name>
</gene>
<dbReference type="EMBL" id="BMJC01000001">
    <property type="protein sequence ID" value="GGA88453.1"/>
    <property type="molecule type" value="Genomic_DNA"/>
</dbReference>
<name>A0A8J2U9X4_9BACT</name>
<reference evidence="1" key="2">
    <citation type="submission" date="2020-09" db="EMBL/GenBank/DDBJ databases">
        <authorList>
            <person name="Sun Q."/>
            <person name="Zhou Y."/>
        </authorList>
    </citation>
    <scope>NUCLEOTIDE SEQUENCE</scope>
    <source>
        <strain evidence="1">CGMCC 1.15448</strain>
    </source>
</reference>
<evidence type="ECO:0000313" key="1">
    <source>
        <dbReference type="EMBL" id="GGA88453.1"/>
    </source>
</evidence>
<dbReference type="Proteomes" id="UP000607559">
    <property type="component" value="Unassembled WGS sequence"/>
</dbReference>
<reference evidence="1" key="1">
    <citation type="journal article" date="2014" name="Int. J. Syst. Evol. Microbiol.">
        <title>Complete genome sequence of Corynebacterium casei LMG S-19264T (=DSM 44701T), isolated from a smear-ripened cheese.</title>
        <authorList>
            <consortium name="US DOE Joint Genome Institute (JGI-PGF)"/>
            <person name="Walter F."/>
            <person name="Albersmeier A."/>
            <person name="Kalinowski J."/>
            <person name="Ruckert C."/>
        </authorList>
    </citation>
    <scope>NUCLEOTIDE SEQUENCE</scope>
    <source>
        <strain evidence="1">CGMCC 1.15448</strain>
    </source>
</reference>
<sequence length="62" mass="7189">MAIHPNTVDKYLEFKKVIRFKLQNKVGNYWTISTGQYGEVKNTNIEWKTAAPGELDFSKLRA</sequence>
<protein>
    <submittedName>
        <fullName evidence="1">Uncharacterized protein</fullName>
    </submittedName>
</protein>
<evidence type="ECO:0000313" key="2">
    <source>
        <dbReference type="Proteomes" id="UP000607559"/>
    </source>
</evidence>